<dbReference type="PROSITE" id="PS51257">
    <property type="entry name" value="PROKAR_LIPOPROTEIN"/>
    <property type="match status" value="1"/>
</dbReference>
<dbReference type="Proteomes" id="UP000319498">
    <property type="component" value="Unassembled WGS sequence"/>
</dbReference>
<accession>A0ABQ0TDU3</accession>
<feature type="domain" description="ABC-type glycine betaine transport system substrate-binding" evidence="7">
    <location>
        <begin position="207"/>
        <end position="310"/>
    </location>
</feature>
<feature type="signal peptide" evidence="6">
    <location>
        <begin position="1"/>
        <end position="27"/>
    </location>
</feature>
<dbReference type="EMBL" id="BJOL01000045">
    <property type="protein sequence ID" value="GED61365.1"/>
    <property type="molecule type" value="Genomic_DNA"/>
</dbReference>
<dbReference type="PANTHER" id="PTHR47737">
    <property type="entry name" value="GLYCINE BETAINE/PROLINE BETAINE TRANSPORT SYSTEM PERMEASE PROTEIN PROW"/>
    <property type="match status" value="1"/>
</dbReference>
<name>A0ABQ0TDU3_9BACL</name>
<keyword evidence="6" id="KW-0732">Signal</keyword>
<evidence type="ECO:0000313" key="9">
    <source>
        <dbReference type="Proteomes" id="UP000319498"/>
    </source>
</evidence>
<protein>
    <submittedName>
        <fullName evidence="8">Glycine betaine-binding protein OpuAC</fullName>
    </submittedName>
</protein>
<dbReference type="InterPro" id="IPR007210">
    <property type="entry name" value="ABC_Gly_betaine_transp_sub-bd"/>
</dbReference>
<evidence type="ECO:0000313" key="8">
    <source>
        <dbReference type="EMBL" id="GED61365.1"/>
    </source>
</evidence>
<dbReference type="Pfam" id="PF04069">
    <property type="entry name" value="OpuAC"/>
    <property type="match status" value="2"/>
</dbReference>
<evidence type="ECO:0000256" key="1">
    <source>
        <dbReference type="ARBA" id="ARBA00004236"/>
    </source>
</evidence>
<dbReference type="CDD" id="cd13639">
    <property type="entry name" value="PBP2_OpuAC_like"/>
    <property type="match status" value="1"/>
</dbReference>
<keyword evidence="9" id="KW-1185">Reference proteome</keyword>
<organism evidence="8 9">
    <name type="scientific">Brevibacillus formosus</name>
    <dbReference type="NCBI Taxonomy" id="54913"/>
    <lineage>
        <taxon>Bacteria</taxon>
        <taxon>Bacillati</taxon>
        <taxon>Bacillota</taxon>
        <taxon>Bacilli</taxon>
        <taxon>Bacillales</taxon>
        <taxon>Paenibacillaceae</taxon>
        <taxon>Brevibacillus</taxon>
    </lineage>
</organism>
<feature type="chain" id="PRO_5045353717" evidence="6">
    <location>
        <begin position="28"/>
        <end position="310"/>
    </location>
</feature>
<evidence type="ECO:0000256" key="2">
    <source>
        <dbReference type="ARBA" id="ARBA00022448"/>
    </source>
</evidence>
<evidence type="ECO:0000256" key="4">
    <source>
        <dbReference type="ARBA" id="ARBA00023136"/>
    </source>
</evidence>
<evidence type="ECO:0000256" key="6">
    <source>
        <dbReference type="SAM" id="SignalP"/>
    </source>
</evidence>
<keyword evidence="2" id="KW-0813">Transport</keyword>
<evidence type="ECO:0000259" key="7">
    <source>
        <dbReference type="Pfam" id="PF04069"/>
    </source>
</evidence>
<dbReference type="Gene3D" id="3.40.190.100">
    <property type="entry name" value="Glycine betaine-binding periplasmic protein, domain 2"/>
    <property type="match status" value="1"/>
</dbReference>
<keyword evidence="4" id="KW-0472">Membrane</keyword>
<evidence type="ECO:0000256" key="3">
    <source>
        <dbReference type="ARBA" id="ARBA00022475"/>
    </source>
</evidence>
<feature type="domain" description="ABC-type glycine betaine transport system substrate-binding" evidence="7">
    <location>
        <begin position="48"/>
        <end position="189"/>
    </location>
</feature>
<dbReference type="Gene3D" id="3.10.105.10">
    <property type="entry name" value="Dipeptide-binding Protein, Domain 3"/>
    <property type="match status" value="1"/>
</dbReference>
<comment type="subcellular location">
    <subcellularLocation>
        <location evidence="1">Cell membrane</location>
    </subcellularLocation>
</comment>
<comment type="caution">
    <text evidence="8">The sequence shown here is derived from an EMBL/GenBank/DDBJ whole genome shotgun (WGS) entry which is preliminary data.</text>
</comment>
<sequence length="310" mass="33756">MKMKKGTLKGLAVALGLSMVMAGCSSAGTPQGNQPAEGNTGTSAPNSVGAQVDHKIIGIDPGAGLMKATEKAMKDYDLKDWELVEGSSAAMTAALTQAYKEKKPIIVTGWTPHWMFSKFEMKYLEDPKGTFGKDEQIHTIVRKGLKEEHPSAYAFLDKFSWAPADMEKVMLDIQSGKKPEEAAAEWVKNNEATVNKWVEGIQPAEGKKLTLAYVAWDSEIASTNVVKTVLEQKLKYQVEMSQVEAGPMWVGVSNGDVDGMVAAWLPTTHADYMEKLGKDVEDLGPNLQGTKLGLAVPTYMEINSIEDLKK</sequence>
<proteinExistence type="predicted"/>
<keyword evidence="3" id="KW-1003">Cell membrane</keyword>
<evidence type="ECO:0000256" key="5">
    <source>
        <dbReference type="SAM" id="MobiDB-lite"/>
    </source>
</evidence>
<reference evidence="8 9" key="1">
    <citation type="submission" date="2019-06" db="EMBL/GenBank/DDBJ databases">
        <title>Whole genome shotgun sequence of Brevibacillus formosus NBRC 15716.</title>
        <authorList>
            <person name="Hosoyama A."/>
            <person name="Uohara A."/>
            <person name="Ohji S."/>
            <person name="Ichikawa N."/>
        </authorList>
    </citation>
    <scope>NUCLEOTIDE SEQUENCE [LARGE SCALE GENOMIC DNA]</scope>
    <source>
        <strain evidence="8 9">NBRC 15716</strain>
    </source>
</reference>
<dbReference type="SUPFAM" id="SSF53850">
    <property type="entry name" value="Periplasmic binding protein-like II"/>
    <property type="match status" value="2"/>
</dbReference>
<gene>
    <name evidence="8" type="primary">opuAC</name>
    <name evidence="8" type="ORF">BFO01nite_54970</name>
</gene>
<feature type="region of interest" description="Disordered" evidence="5">
    <location>
        <begin position="27"/>
        <end position="48"/>
    </location>
</feature>
<dbReference type="PANTHER" id="PTHR47737:SF1">
    <property type="entry name" value="GLYCINE BETAINE_PROLINE BETAINE TRANSPORT SYSTEM PERMEASE PROTEIN PROW"/>
    <property type="match status" value="1"/>
</dbReference>